<feature type="region of interest" description="Disordered" evidence="1">
    <location>
        <begin position="58"/>
        <end position="146"/>
    </location>
</feature>
<protein>
    <submittedName>
        <fullName evidence="2">Uncharacterized protein</fullName>
    </submittedName>
</protein>
<accession>A0AA43TZ78</accession>
<name>A0AA43TZ78_9LECA</name>
<feature type="compositionally biased region" description="Low complexity" evidence="1">
    <location>
        <begin position="125"/>
        <end position="136"/>
    </location>
</feature>
<proteinExistence type="predicted"/>
<gene>
    <name evidence="2" type="ORF">OHK93_005232</name>
</gene>
<organism evidence="2 3">
    <name type="scientific">Ramalina farinacea</name>
    <dbReference type="NCBI Taxonomy" id="258253"/>
    <lineage>
        <taxon>Eukaryota</taxon>
        <taxon>Fungi</taxon>
        <taxon>Dikarya</taxon>
        <taxon>Ascomycota</taxon>
        <taxon>Pezizomycotina</taxon>
        <taxon>Lecanoromycetes</taxon>
        <taxon>OSLEUM clade</taxon>
        <taxon>Lecanoromycetidae</taxon>
        <taxon>Lecanorales</taxon>
        <taxon>Lecanorineae</taxon>
        <taxon>Ramalinaceae</taxon>
        <taxon>Ramalina</taxon>
    </lineage>
</organism>
<reference evidence="2" key="1">
    <citation type="journal article" date="2023" name="Genome Biol. Evol.">
        <title>First Whole Genome Sequence and Flow Cytometry Genome Size Data for the Lichen-Forming Fungus Ramalina farinacea (Ascomycota).</title>
        <authorList>
            <person name="Llewellyn T."/>
            <person name="Mian S."/>
            <person name="Hill R."/>
            <person name="Leitch I.J."/>
            <person name="Gaya E."/>
        </authorList>
    </citation>
    <scope>NUCLEOTIDE SEQUENCE</scope>
    <source>
        <strain evidence="2">LIQ254RAFAR</strain>
    </source>
</reference>
<feature type="compositionally biased region" description="Basic and acidic residues" evidence="1">
    <location>
        <begin position="93"/>
        <end position="105"/>
    </location>
</feature>
<sequence length="434" mass="48533">MDLSKLSGEAFIEQQWAAFSAPRKAPRTHSNPYSIPHSNPHSIPHSIPHHHIEIPQWSRHPHRQDPAPGTPPLYSIPQYQDPASVAGPAVCDSPRDSPGHDEAPKTHHHPATEAYEAAVPDPTTPRETTTPARAAPGSDPPPSTASRSTVGWKWMVLLCIGCLVALLWKSEPREIRFQSVVLASDDWMDLRQELFHRSQEIQQSPLPIAQDVLASLHDLQGRVSESDAQLESLGLHLGANLTYSVKRAVQNGNITTFPLLIPLLQESQRRASQLAASLDESTGSLHLTSDVIHRVQGNLTREKQAYDSTYSLGRMGWEYFSGTRQTDQRRMDRTEEGIKRLDRAHAARQELVPILTVVEKTVQLGHRSTIGLQKRLRGLVAGLAYICQTMESRKVELDSDHVMAGLHHSYGQTMRQATGSRQAQERFETYWDRL</sequence>
<keyword evidence="3" id="KW-1185">Reference proteome</keyword>
<comment type="caution">
    <text evidence="2">The sequence shown here is derived from an EMBL/GenBank/DDBJ whole genome shotgun (WGS) entry which is preliminary data.</text>
</comment>
<evidence type="ECO:0000256" key="1">
    <source>
        <dbReference type="SAM" id="MobiDB-lite"/>
    </source>
</evidence>
<dbReference type="EMBL" id="JAPUFD010000026">
    <property type="protein sequence ID" value="MDI1493443.1"/>
    <property type="molecule type" value="Genomic_DNA"/>
</dbReference>
<evidence type="ECO:0000313" key="2">
    <source>
        <dbReference type="EMBL" id="MDI1493443.1"/>
    </source>
</evidence>
<dbReference type="Proteomes" id="UP001161017">
    <property type="component" value="Unassembled WGS sequence"/>
</dbReference>
<dbReference type="AlphaFoldDB" id="A0AA43TZ78"/>
<evidence type="ECO:0000313" key="3">
    <source>
        <dbReference type="Proteomes" id="UP001161017"/>
    </source>
</evidence>